<name>A0ABQ6N7A7_9STRA</name>
<dbReference type="InterPro" id="IPR016558">
    <property type="entry name" value="DNA_primase_lsu_euk"/>
</dbReference>
<evidence type="ECO:0000256" key="5">
    <source>
        <dbReference type="ARBA" id="ARBA00022705"/>
    </source>
</evidence>
<proteinExistence type="inferred from homology"/>
<dbReference type="Gene3D" id="1.20.930.80">
    <property type="match status" value="1"/>
</dbReference>
<comment type="caution">
    <text evidence="14">The sequence shown here is derived from an EMBL/GenBank/DDBJ whole genome shotgun (WGS) entry which is preliminary data.</text>
</comment>
<dbReference type="PROSITE" id="PS50848">
    <property type="entry name" value="START"/>
    <property type="match status" value="1"/>
</dbReference>
<dbReference type="EMBL" id="BRYB01002311">
    <property type="protein sequence ID" value="GMI42802.1"/>
    <property type="molecule type" value="Genomic_DNA"/>
</dbReference>
<gene>
    <name evidence="14" type="ORF">TeGR_g4263</name>
</gene>
<evidence type="ECO:0000256" key="10">
    <source>
        <dbReference type="SAM" id="Coils"/>
    </source>
</evidence>
<keyword evidence="8" id="KW-0411">Iron-sulfur</keyword>
<dbReference type="InterPro" id="IPR007238">
    <property type="entry name" value="DNA_primase_lsu_euk/arc"/>
</dbReference>
<evidence type="ECO:0000256" key="1">
    <source>
        <dbReference type="ARBA" id="ARBA00001966"/>
    </source>
</evidence>
<feature type="transmembrane region" description="Helical" evidence="12">
    <location>
        <begin position="935"/>
        <end position="954"/>
    </location>
</feature>
<dbReference type="Proteomes" id="UP001165060">
    <property type="component" value="Unassembled WGS sequence"/>
</dbReference>
<dbReference type="SUPFAM" id="SSF55961">
    <property type="entry name" value="Bet v1-like"/>
    <property type="match status" value="2"/>
</dbReference>
<feature type="coiled-coil region" evidence="10">
    <location>
        <begin position="79"/>
        <end position="161"/>
    </location>
</feature>
<dbReference type="Gene3D" id="3.30.530.20">
    <property type="match status" value="2"/>
</dbReference>
<evidence type="ECO:0000256" key="2">
    <source>
        <dbReference type="ARBA" id="ARBA00010564"/>
    </source>
</evidence>
<dbReference type="PANTHER" id="PTHR10537:SF3">
    <property type="entry name" value="DNA PRIMASE LARGE SUBUNIT"/>
    <property type="match status" value="1"/>
</dbReference>
<dbReference type="InterPro" id="IPR023393">
    <property type="entry name" value="START-like_dom_sf"/>
</dbReference>
<keyword evidence="5" id="KW-0235">DNA replication</keyword>
<evidence type="ECO:0000313" key="15">
    <source>
        <dbReference type="Proteomes" id="UP001165060"/>
    </source>
</evidence>
<keyword evidence="12" id="KW-0472">Membrane</keyword>
<keyword evidence="7" id="KW-0408">Iron</keyword>
<evidence type="ECO:0000256" key="3">
    <source>
        <dbReference type="ARBA" id="ARBA00022485"/>
    </source>
</evidence>
<dbReference type="PANTHER" id="PTHR10537">
    <property type="entry name" value="DNA PRIMASE LARGE SUBUNIT"/>
    <property type="match status" value="1"/>
</dbReference>
<dbReference type="InterPro" id="IPR002913">
    <property type="entry name" value="START_lipid-bd_dom"/>
</dbReference>
<sequence>MSTPSPPLSIPTDPAPTPQTGAAAGEQLRATEAGRLELPAGNRDLRAEASATGAELAVAAGGAPVDPGVRPPPSVRAMLDEALAELREKARENGELREKVAENGELREKAAQADEMRAELLLLKKQKQLDGSLQEKAAAENSELRAELLQLRKQTEQVRHEGTLFHSVTTVTSKTRMEKTGTSMIHTKPEQLRRLFVEALDQALPSPPSAGAPPPAAIVHAMSEKDSVVLMYRNLGIRNKGGMTGMELFEFHLHVAEDPEDPKLVTLRTLSDDEARRLCGDEYISSVEVKREKVDPRKLKRVQVNGKITLEAADFGCTKLLIAASVLLASGVDRAAETPRLAPIPLSSDAARGATKSGSLEVAEAVLSFLAGAARTLHDRFGRYKEVDEATLRHFVEHGMGAAPESSDKEKEFGLGAEKQIVDAALEAAKRSVLAKLRGFYRIKTLAPNVCRVTFVAQGSLGGSFTKQAMAWAIKSSLGIVKTLQGNVALGMAKATLDCSAAEAFAYQFAACGREKMRINSEGGGRAQFIFKEHTKHDFEWAYVAKMPFPLTNREFLGRLLSFKEPTGDLVLVFEALPDSTKVDYGANLKVVRGKITGVVRFKPTNDDTQCEVIHIQHGNAGGFVPERVVVAKIPKALSGVVDAPIAEVAAWEMAKMSRENRKEHVAFGGLDRNLKKINDHQNIYHVVYDLSIPTFLPRQWVTMQVWKWDTGKKELTVVANSVEHTDFPECKEYLRASSTVVVKYKQEADVGGIPQTKVTYNMQVDLGGRIPKWVQNRQGVGQLMHLSTMRKRFDRSLELDGKTREELVEMIRRHGRDGVEYSEEEERIVAEGKTWFKAFDGLKSKDVAMRSPQTKGKLLKNAAWGLWFRVITGSGLSMVDLATDINVIRVYFEEGQNGYGWMMLGMVLASMGLQLVVVLLQNGKMGWGKLLREVLIVVSGLKPGCILQVYALIQGGSGGQMGTKVLSIVVSAITTGMGSAAISYDFDSDPEQRRKLPSFYGYLPDEGNKRTIIPPMFASSSPSPSLSSPSFHYSSPPSAELSLSDFEGYALSRLTALRKIEEYKIKGLDRADFRSKLSATLSLHLPLGGSSKPAREENERRDQCSHFILRLAYCRTEDLRRWLLTHEVALFRHRLERLEREDPKGLRSFMQSAGMSFEELEPKAKQEPRWGRLLRFNLSESDFQNSTFYKIPFAQASDLIKNREVVVQAGVAYVPGTKLVSIVTARYRANLSRSLAKAAASFAAIAEDARIGPLLKNMNQQYTGKNFNKNLSGVEGELTAANVDDHAKRSMPLCMRQAHMGLKKDHKLKHDARRQYGLFLKGAGMSMEDSIQFFQREFTKIISGDDFNKNYLYNIRHMYGKEGKRQDYTPFSSTTIIMGPRPVANDIGSHHGCPFAHSSDGALNALLGQLQIGADDRSAIMKHTKEKNFGLACQAHFNATHPEHASVKDDAGKRIPMDNVGNHPNAWFMASTKYFKEKDKGKKAVEVKAEKDKQFGSLASPGGVAAPAKAVSPMGN</sequence>
<keyword evidence="10" id="KW-0175">Coiled coil</keyword>
<keyword evidence="12" id="KW-1133">Transmembrane helix</keyword>
<keyword evidence="4" id="KW-0639">Primosome</keyword>
<evidence type="ECO:0000256" key="8">
    <source>
        <dbReference type="ARBA" id="ARBA00023014"/>
    </source>
</evidence>
<protein>
    <recommendedName>
        <fullName evidence="13">START domain-containing protein</fullName>
    </recommendedName>
</protein>
<accession>A0ABQ6N7A7</accession>
<evidence type="ECO:0000256" key="7">
    <source>
        <dbReference type="ARBA" id="ARBA00023004"/>
    </source>
</evidence>
<comment type="similarity">
    <text evidence="2">Belongs to the eukaryotic-type primase large subunit family.</text>
</comment>
<reference evidence="14 15" key="1">
    <citation type="journal article" date="2023" name="Commun. Biol.">
        <title>Genome analysis of Parmales, the sister group of diatoms, reveals the evolutionary specialization of diatoms from phago-mixotrophs to photoautotrophs.</title>
        <authorList>
            <person name="Ban H."/>
            <person name="Sato S."/>
            <person name="Yoshikawa S."/>
            <person name="Yamada K."/>
            <person name="Nakamura Y."/>
            <person name="Ichinomiya M."/>
            <person name="Sato N."/>
            <person name="Blanc-Mathieu R."/>
            <person name="Endo H."/>
            <person name="Kuwata A."/>
            <person name="Ogata H."/>
        </authorList>
    </citation>
    <scope>NUCLEOTIDE SEQUENCE [LARGE SCALE GENOMIC DNA]</scope>
</reference>
<keyword evidence="12" id="KW-0812">Transmembrane</keyword>
<dbReference type="InterPro" id="IPR058560">
    <property type="entry name" value="DNA_primase_C"/>
</dbReference>
<evidence type="ECO:0000256" key="11">
    <source>
        <dbReference type="SAM" id="MobiDB-lite"/>
    </source>
</evidence>
<evidence type="ECO:0000313" key="14">
    <source>
        <dbReference type="EMBL" id="GMI42802.1"/>
    </source>
</evidence>
<dbReference type="Pfam" id="PF01852">
    <property type="entry name" value="START"/>
    <property type="match status" value="1"/>
</dbReference>
<evidence type="ECO:0000259" key="13">
    <source>
        <dbReference type="PROSITE" id="PS50848"/>
    </source>
</evidence>
<organism evidence="14 15">
    <name type="scientific">Tetraparma gracilis</name>
    <dbReference type="NCBI Taxonomy" id="2962635"/>
    <lineage>
        <taxon>Eukaryota</taxon>
        <taxon>Sar</taxon>
        <taxon>Stramenopiles</taxon>
        <taxon>Ochrophyta</taxon>
        <taxon>Bolidophyceae</taxon>
        <taxon>Parmales</taxon>
        <taxon>Triparmaceae</taxon>
        <taxon>Tetraparma</taxon>
    </lineage>
</organism>
<evidence type="ECO:0000256" key="9">
    <source>
        <dbReference type="ARBA" id="ARBA00023125"/>
    </source>
</evidence>
<keyword evidence="9" id="KW-0238">DNA-binding</keyword>
<evidence type="ECO:0000256" key="6">
    <source>
        <dbReference type="ARBA" id="ARBA00022723"/>
    </source>
</evidence>
<feature type="domain" description="START" evidence="13">
    <location>
        <begin position="652"/>
        <end position="775"/>
    </location>
</feature>
<keyword evidence="3" id="KW-0004">4Fe-4S</keyword>
<evidence type="ECO:0000256" key="4">
    <source>
        <dbReference type="ARBA" id="ARBA00022515"/>
    </source>
</evidence>
<feature type="region of interest" description="Disordered" evidence="11">
    <location>
        <begin position="1"/>
        <end position="41"/>
    </location>
</feature>
<evidence type="ECO:0000256" key="12">
    <source>
        <dbReference type="SAM" id="Phobius"/>
    </source>
</evidence>
<dbReference type="Pfam" id="PF04104">
    <property type="entry name" value="DNA_primase_lrg"/>
    <property type="match status" value="1"/>
</dbReference>
<comment type="cofactor">
    <cofactor evidence="1">
        <name>[4Fe-4S] cluster</name>
        <dbReference type="ChEBI" id="CHEBI:49883"/>
    </cofactor>
</comment>
<keyword evidence="15" id="KW-1185">Reference proteome</keyword>
<dbReference type="CDD" id="cd07322">
    <property type="entry name" value="PriL_PriS_Eukaryotic"/>
    <property type="match status" value="1"/>
</dbReference>
<feature type="transmembrane region" description="Helical" evidence="12">
    <location>
        <begin position="900"/>
        <end position="923"/>
    </location>
</feature>
<feature type="compositionally biased region" description="Pro residues" evidence="11">
    <location>
        <begin position="1"/>
        <end position="17"/>
    </location>
</feature>
<keyword evidence="6" id="KW-0479">Metal-binding</keyword>
<dbReference type="Pfam" id="PF26466">
    <property type="entry name" value="DNA_primase_lrg_N"/>
    <property type="match status" value="1"/>
</dbReference>